<feature type="domain" description="VTT" evidence="2">
    <location>
        <begin position="61"/>
        <end position="179"/>
    </location>
</feature>
<protein>
    <submittedName>
        <fullName evidence="3">SNARE associated Golgi protein-like protein</fullName>
    </submittedName>
</protein>
<evidence type="ECO:0000313" key="4">
    <source>
        <dbReference type="Proteomes" id="UP000008888"/>
    </source>
</evidence>
<dbReference type="eggNOG" id="COG1238">
    <property type="taxonomic scope" value="Bacteria"/>
</dbReference>
<dbReference type="Proteomes" id="UP000008888">
    <property type="component" value="Chromosome"/>
</dbReference>
<evidence type="ECO:0000313" key="3">
    <source>
        <dbReference type="EMBL" id="AEG00281.1"/>
    </source>
</evidence>
<dbReference type="HOGENOM" id="CLU_098634_1_0_6"/>
<feature type="transmembrane region" description="Helical" evidence="1">
    <location>
        <begin position="155"/>
        <end position="181"/>
    </location>
</feature>
<evidence type="ECO:0000256" key="1">
    <source>
        <dbReference type="SAM" id="Phobius"/>
    </source>
</evidence>
<dbReference type="InterPro" id="IPR051311">
    <property type="entry name" value="DedA_domain"/>
</dbReference>
<reference evidence="3 4" key="1">
    <citation type="journal article" date="2011" name="J. Bacteriol.">
        <title>Complete Genome Sequence of the Aerobic Marine Methanotroph Methylomonas methanica MC09.</title>
        <authorList>
            <person name="Boden R."/>
            <person name="Cunliffe M."/>
            <person name="Scanlan J."/>
            <person name="Moussard H."/>
            <person name="Kits K.D."/>
            <person name="Klotz M.G."/>
            <person name="Jetten M.S."/>
            <person name="Vuilleumier S."/>
            <person name="Han J."/>
            <person name="Peters L."/>
            <person name="Mikhailova N."/>
            <person name="Teshima H."/>
            <person name="Tapia R."/>
            <person name="Kyrpides N."/>
            <person name="Ivanova N."/>
            <person name="Pagani I."/>
            <person name="Cheng J.F."/>
            <person name="Goodwin L."/>
            <person name="Han C."/>
            <person name="Hauser L."/>
            <person name="Land M.L."/>
            <person name="Lapidus A."/>
            <person name="Lucas S."/>
            <person name="Pitluck S."/>
            <person name="Woyke T."/>
            <person name="Stein L."/>
            <person name="Murrell J.C."/>
        </authorList>
    </citation>
    <scope>NUCLEOTIDE SEQUENCE [LARGE SCALE GENOMIC DNA]</scope>
    <source>
        <strain evidence="3 4">MC09</strain>
    </source>
</reference>
<dbReference type="GO" id="GO:0005886">
    <property type="term" value="C:plasma membrane"/>
    <property type="evidence" value="ECO:0007669"/>
    <property type="project" value="TreeGrafter"/>
</dbReference>
<dbReference type="InterPro" id="IPR032816">
    <property type="entry name" value="VTT_dom"/>
</dbReference>
<feature type="transmembrane region" description="Helical" evidence="1">
    <location>
        <begin position="122"/>
        <end position="143"/>
    </location>
</feature>
<reference key="2">
    <citation type="submission" date="2011-05" db="EMBL/GenBank/DDBJ databases">
        <title>Complete genome sequence of the aerobic marine methanotroph Methylomonas methanica MC09.</title>
        <authorList>
            <person name="Boden R."/>
            <person name="Cunliffe M."/>
            <person name="Scanlan J."/>
            <person name="Moussard H."/>
            <person name="Kits K.D."/>
            <person name="Klotz M."/>
            <person name="Jetten M."/>
            <person name="Vuilleumier S."/>
            <person name="Han J."/>
            <person name="Peters L."/>
            <person name="Mikhailova N."/>
            <person name="Teshima H."/>
            <person name="Tapia R."/>
            <person name="Kyrpides N."/>
            <person name="Ivanova N."/>
            <person name="Pagani I."/>
            <person name="Cheng J.-F."/>
            <person name="Goodwin L."/>
            <person name="Han C."/>
            <person name="Hauser L."/>
            <person name="Land M."/>
            <person name="Lapidus A."/>
            <person name="Lucas S."/>
            <person name="Pitluck S."/>
            <person name="Woyke T."/>
            <person name="Stein L.Y."/>
            <person name="Murrell C."/>
        </authorList>
    </citation>
    <scope>NUCLEOTIDE SEQUENCE</scope>
    <source>
        <strain>MC09</strain>
    </source>
</reference>
<organism evidence="3 4">
    <name type="scientific">Methylomonas methanica (strain DSM 25384 / MC09)</name>
    <dbReference type="NCBI Taxonomy" id="857087"/>
    <lineage>
        <taxon>Bacteria</taxon>
        <taxon>Pseudomonadati</taxon>
        <taxon>Pseudomonadota</taxon>
        <taxon>Gammaproteobacteria</taxon>
        <taxon>Methylococcales</taxon>
        <taxon>Methylococcaceae</taxon>
        <taxon>Methylomonas</taxon>
    </lineage>
</organism>
<dbReference type="KEGG" id="mmt:Metme_1865"/>
<name>G0A3I2_METMM</name>
<reference evidence="4" key="3">
    <citation type="submission" date="2011-05" db="EMBL/GenBank/DDBJ databases">
        <title>Complete sequence of Methylomonas methanica MC09.</title>
        <authorList>
            <consortium name="US DOE Joint Genome Institute"/>
            <person name="Lucas S."/>
            <person name="Han J."/>
            <person name="Lapidus A."/>
            <person name="Cheng J.-F."/>
            <person name="Goodwin L."/>
            <person name="Pitluck S."/>
            <person name="Peters L."/>
            <person name="Mikhailova N."/>
            <person name="Teshima H."/>
            <person name="Han C."/>
            <person name="Tapia R."/>
            <person name="Land M."/>
            <person name="Hauser L."/>
            <person name="Kyrpides N."/>
            <person name="Ivanova N."/>
            <person name="Pagani I."/>
            <person name="Stein L."/>
            <person name="Woyke T."/>
        </authorList>
    </citation>
    <scope>NUCLEOTIDE SEQUENCE [LARGE SCALE GENOMIC DNA]</scope>
    <source>
        <strain evidence="4">MC09</strain>
    </source>
</reference>
<dbReference type="Pfam" id="PF09335">
    <property type="entry name" value="VTT_dom"/>
    <property type="match status" value="1"/>
</dbReference>
<feature type="transmembrane region" description="Helical" evidence="1">
    <location>
        <begin position="79"/>
        <end position="102"/>
    </location>
</feature>
<keyword evidence="1" id="KW-0812">Transmembrane</keyword>
<proteinExistence type="predicted"/>
<dbReference type="EMBL" id="CP002738">
    <property type="protein sequence ID" value="AEG00281.1"/>
    <property type="molecule type" value="Genomic_DNA"/>
</dbReference>
<gene>
    <name evidence="3" type="ordered locus">Metme_1865</name>
</gene>
<dbReference type="PANTHER" id="PTHR42709:SF11">
    <property type="entry name" value="DEDA FAMILY PROTEIN"/>
    <property type="match status" value="1"/>
</dbReference>
<feature type="transmembrane region" description="Helical" evidence="1">
    <location>
        <begin position="193"/>
        <end position="215"/>
    </location>
</feature>
<keyword evidence="4" id="KW-1185">Reference proteome</keyword>
<dbReference type="STRING" id="857087.Metme_1865"/>
<dbReference type="PANTHER" id="PTHR42709">
    <property type="entry name" value="ALKALINE PHOSPHATASE LIKE PROTEIN"/>
    <property type="match status" value="1"/>
</dbReference>
<sequence>MLRSPRLRFFTQIVVNQTIQVLSRMFQKLYDRVILWSKHRHAERFLIALSFAESSFFPVPPDVMLVPMALAQPKHAFRFALWTTVASVLGGMFGYAIGFFLFDMVEPWLQTSHYWAPYLRAIAWFGEWGFWAVLVAGFSPIPYKVFTIAAGALNMIFIPFVLASMLGRGGRFFLVAMLLAAGGERLENKLRTYINQLGWGVVALVLVGGVIYSFAR</sequence>
<evidence type="ECO:0000259" key="2">
    <source>
        <dbReference type="Pfam" id="PF09335"/>
    </source>
</evidence>
<accession>G0A3I2</accession>
<keyword evidence="1" id="KW-1133">Transmembrane helix</keyword>
<keyword evidence="1" id="KW-0472">Membrane</keyword>
<dbReference type="AlphaFoldDB" id="G0A3I2"/>